<name>K4IGC0_PSYTT</name>
<dbReference type="KEGG" id="ptq:P700755_001150"/>
<protein>
    <submittedName>
        <fullName evidence="1">Uncharacterized protein</fullName>
    </submittedName>
</protein>
<dbReference type="STRING" id="313595.P700755_001150"/>
<evidence type="ECO:0000313" key="2">
    <source>
        <dbReference type="Proteomes" id="UP000008514"/>
    </source>
</evidence>
<reference evidence="1" key="1">
    <citation type="submission" date="2006-03" db="EMBL/GenBank/DDBJ databases">
        <authorList>
            <person name="Bowman J."/>
            <person name="Ferriera S."/>
            <person name="Johnson J."/>
            <person name="Kravitz S."/>
            <person name="Halpern A."/>
            <person name="Remington K."/>
            <person name="Beeson K."/>
            <person name="Tran B."/>
            <person name="Rogers Y.-H."/>
            <person name="Friedman R."/>
            <person name="Venter J.C."/>
        </authorList>
    </citation>
    <scope>NUCLEOTIDE SEQUENCE [LARGE SCALE GENOMIC DNA]</scope>
    <source>
        <strain evidence="1">ATCC 700755</strain>
    </source>
</reference>
<evidence type="ECO:0000313" key="1">
    <source>
        <dbReference type="EMBL" id="AFU68111.1"/>
    </source>
</evidence>
<dbReference type="EMBL" id="CP003879">
    <property type="protein sequence ID" value="AFU68111.1"/>
    <property type="molecule type" value="Genomic_DNA"/>
</dbReference>
<dbReference type="eggNOG" id="ENOG50345R2">
    <property type="taxonomic scope" value="Bacteria"/>
</dbReference>
<sequence>MKSQTYNWLVNKGNIIIQKNRNYVSLQINYENGEYCLLTNTDTDEIIELLTSISKQIWESPNYERKHYTNQLYKTNGNRYYWEIENSKLVLNYNEIENGVEINYIGNSKFKLEVNCLVEIIQILEQLNK</sequence>
<dbReference type="HOGENOM" id="CLU_1947029_0_0_10"/>
<gene>
    <name evidence="1" type="ordered locus">P700755_001150</name>
</gene>
<dbReference type="Proteomes" id="UP000008514">
    <property type="component" value="Chromosome"/>
</dbReference>
<proteinExistence type="predicted"/>
<organism evidence="1 2">
    <name type="scientific">Psychroflexus torquis (strain ATCC 700755 / CIP 106069 / ACAM 623)</name>
    <dbReference type="NCBI Taxonomy" id="313595"/>
    <lineage>
        <taxon>Bacteria</taxon>
        <taxon>Pseudomonadati</taxon>
        <taxon>Bacteroidota</taxon>
        <taxon>Flavobacteriia</taxon>
        <taxon>Flavobacteriales</taxon>
        <taxon>Flavobacteriaceae</taxon>
        <taxon>Psychroflexus</taxon>
    </lineage>
</organism>
<keyword evidence="2" id="KW-1185">Reference proteome</keyword>
<reference evidence="1" key="2">
    <citation type="submission" date="2012-09" db="EMBL/GenBank/DDBJ databases">
        <title>The complete sequence of Psychroflexus torquis an extreme psychrophile from sea-ice that is stimulated by light.</title>
        <authorList>
            <person name="Feng S."/>
            <person name="Powell S.M."/>
            <person name="Bowman J.P."/>
        </authorList>
    </citation>
    <scope>NUCLEOTIDE SEQUENCE [LARGE SCALE GENOMIC DNA]</scope>
    <source>
        <strain evidence="1">ATCC 700755</strain>
    </source>
</reference>
<dbReference type="OrthoDB" id="1274693at2"/>
<dbReference type="AlphaFoldDB" id="K4IGC0"/>
<accession>K4IGC0</accession>
<dbReference type="RefSeq" id="WP_015023717.1">
    <property type="nucleotide sequence ID" value="NC_018721.1"/>
</dbReference>